<gene>
    <name evidence="2" type="ORF">WKI68_00450</name>
</gene>
<accession>A0ABU8TXG4</accession>
<evidence type="ECO:0000313" key="3">
    <source>
        <dbReference type="Proteomes" id="UP001382904"/>
    </source>
</evidence>
<dbReference type="InterPro" id="IPR029068">
    <property type="entry name" value="Glyas_Bleomycin-R_OHBP_Dase"/>
</dbReference>
<dbReference type="InterPro" id="IPR037523">
    <property type="entry name" value="VOC_core"/>
</dbReference>
<dbReference type="EMBL" id="JBBKAM010000002">
    <property type="protein sequence ID" value="MEJ8640300.1"/>
    <property type="molecule type" value="Genomic_DNA"/>
</dbReference>
<dbReference type="PROSITE" id="PS51819">
    <property type="entry name" value="VOC"/>
    <property type="match status" value="1"/>
</dbReference>
<sequence>MSQVHGAEPGAVNGPTSGALHHIELWVPDLDRAVVSLGWLLEALGHTLYQKWDHGRSWRLGPTYLVVEQSPALTADRHDRCRPGLNHLAFHVEDEAAVERLAAEATRHGWHLMFPDRHPHAGGAQHHAAYLENADGFEVELVAIDHGLCRTPLQSPGE</sequence>
<organism evidence="2 3">
    <name type="scientific">Streptomyces caledonius</name>
    <dbReference type="NCBI Taxonomy" id="3134107"/>
    <lineage>
        <taxon>Bacteria</taxon>
        <taxon>Bacillati</taxon>
        <taxon>Actinomycetota</taxon>
        <taxon>Actinomycetes</taxon>
        <taxon>Kitasatosporales</taxon>
        <taxon>Streptomycetaceae</taxon>
        <taxon>Streptomyces</taxon>
    </lineage>
</organism>
<dbReference type="PANTHER" id="PTHR36113:SF6">
    <property type="entry name" value="FOSFOMYCIN RESISTANCE PROTEIN FOSX"/>
    <property type="match status" value="1"/>
</dbReference>
<dbReference type="Proteomes" id="UP001382904">
    <property type="component" value="Unassembled WGS sequence"/>
</dbReference>
<name>A0ABU8TXG4_9ACTN</name>
<keyword evidence="3" id="KW-1185">Reference proteome</keyword>
<evidence type="ECO:0000313" key="2">
    <source>
        <dbReference type="EMBL" id="MEJ8640300.1"/>
    </source>
</evidence>
<feature type="domain" description="VOC" evidence="1">
    <location>
        <begin position="19"/>
        <end position="144"/>
    </location>
</feature>
<reference evidence="2 3" key="1">
    <citation type="submission" date="2024-03" db="EMBL/GenBank/DDBJ databases">
        <title>Novel Streptomyces species of biotechnological and ecological value are a feature of Machair soil.</title>
        <authorList>
            <person name="Prole J.R."/>
            <person name="Goodfellow M."/>
            <person name="Allenby N."/>
            <person name="Ward A.C."/>
        </authorList>
    </citation>
    <scope>NUCLEOTIDE SEQUENCE [LARGE SCALE GENOMIC DNA]</scope>
    <source>
        <strain evidence="2 3">MS1.HAVA.3</strain>
    </source>
</reference>
<comment type="caution">
    <text evidence="2">The sequence shown here is derived from an EMBL/GenBank/DDBJ whole genome shotgun (WGS) entry which is preliminary data.</text>
</comment>
<dbReference type="PANTHER" id="PTHR36113">
    <property type="entry name" value="LYASE, PUTATIVE-RELATED-RELATED"/>
    <property type="match status" value="1"/>
</dbReference>
<protein>
    <submittedName>
        <fullName evidence="2">VOC family protein</fullName>
    </submittedName>
</protein>
<dbReference type="Pfam" id="PF13669">
    <property type="entry name" value="Glyoxalase_4"/>
    <property type="match status" value="1"/>
</dbReference>
<dbReference type="Gene3D" id="3.10.180.10">
    <property type="entry name" value="2,3-Dihydroxybiphenyl 1,2-Dioxygenase, domain 1"/>
    <property type="match status" value="1"/>
</dbReference>
<proteinExistence type="predicted"/>
<dbReference type="SUPFAM" id="SSF54593">
    <property type="entry name" value="Glyoxalase/Bleomycin resistance protein/Dihydroxybiphenyl dioxygenase"/>
    <property type="match status" value="1"/>
</dbReference>
<dbReference type="InterPro" id="IPR051332">
    <property type="entry name" value="Fosfomycin_Res_Enzymes"/>
</dbReference>
<evidence type="ECO:0000259" key="1">
    <source>
        <dbReference type="PROSITE" id="PS51819"/>
    </source>
</evidence>